<gene>
    <name evidence="1" type="ORF">C0081_10655</name>
</gene>
<keyword evidence="2" id="KW-1185">Reference proteome</keyword>
<name>A0A2N5XRW4_9HYPH</name>
<protein>
    <recommendedName>
        <fullName evidence="3">Formylmethanofuran dehydrogenase subunit E domain-containing protein</fullName>
    </recommendedName>
</protein>
<dbReference type="EMBL" id="PKUQ01000018">
    <property type="protein sequence ID" value="PLW77200.1"/>
    <property type="molecule type" value="Genomic_DNA"/>
</dbReference>
<evidence type="ECO:0000313" key="2">
    <source>
        <dbReference type="Proteomes" id="UP000234881"/>
    </source>
</evidence>
<proteinExistence type="predicted"/>
<dbReference type="OrthoDB" id="369328at2"/>
<dbReference type="AlphaFoldDB" id="A0A2N5XRW4"/>
<comment type="caution">
    <text evidence="1">The sequence shown here is derived from an EMBL/GenBank/DDBJ whole genome shotgun (WGS) entry which is preliminary data.</text>
</comment>
<sequence length="189" mass="21510">MTNLTTNPYGVEARHASSIDLVDGDCPLSFTRSDLVRYAGPDQIIATALMFQMFTRAFDELKSDHLIDRSNVKMQVGFPGPGVLDCIELVLRGRTTNQANISIKTEDLPMEAPEALVGRFYFEFSYDGKRIALWPTETYITEEFRSMVKQFQPRKGSLEDQARYQAFKHTMVATLMATNPKELFKVLHM</sequence>
<accession>A0A2N5XRW4</accession>
<dbReference type="Proteomes" id="UP000234881">
    <property type="component" value="Unassembled WGS sequence"/>
</dbReference>
<organism evidence="1 2">
    <name type="scientific">Cohaesibacter celericrescens</name>
    <dbReference type="NCBI Taxonomy" id="2067669"/>
    <lineage>
        <taxon>Bacteria</taxon>
        <taxon>Pseudomonadati</taxon>
        <taxon>Pseudomonadota</taxon>
        <taxon>Alphaproteobacteria</taxon>
        <taxon>Hyphomicrobiales</taxon>
        <taxon>Cohaesibacteraceae</taxon>
    </lineage>
</organism>
<dbReference type="RefSeq" id="WP_101533816.1">
    <property type="nucleotide sequence ID" value="NZ_JBFHIU010000107.1"/>
</dbReference>
<evidence type="ECO:0008006" key="3">
    <source>
        <dbReference type="Google" id="ProtNLM"/>
    </source>
</evidence>
<reference evidence="1 2" key="1">
    <citation type="submission" date="2018-01" db="EMBL/GenBank/DDBJ databases">
        <title>The draft genome sequence of Cohaesibacter sp. H1304.</title>
        <authorList>
            <person name="Wang N.-N."/>
            <person name="Du Z.-J."/>
        </authorList>
    </citation>
    <scope>NUCLEOTIDE SEQUENCE [LARGE SCALE GENOMIC DNA]</scope>
    <source>
        <strain evidence="1 2">H1304</strain>
    </source>
</reference>
<evidence type="ECO:0000313" key="1">
    <source>
        <dbReference type="EMBL" id="PLW77200.1"/>
    </source>
</evidence>